<dbReference type="PANTHER" id="PTHR35535:SF1">
    <property type="entry name" value="HEAT SHOCK PROTEIN HSLJ"/>
    <property type="match status" value="1"/>
</dbReference>
<evidence type="ECO:0000313" key="3">
    <source>
        <dbReference type="Proteomes" id="UP001164748"/>
    </source>
</evidence>
<organism evidence="2 3">
    <name type="scientific">Salinivibrio kushneri</name>
    <dbReference type="NCBI Taxonomy" id="1908198"/>
    <lineage>
        <taxon>Bacteria</taxon>
        <taxon>Pseudomonadati</taxon>
        <taxon>Pseudomonadota</taxon>
        <taxon>Gammaproteobacteria</taxon>
        <taxon>Vibrionales</taxon>
        <taxon>Vibrionaceae</taxon>
        <taxon>Salinivibrio</taxon>
    </lineage>
</organism>
<dbReference type="PANTHER" id="PTHR35535">
    <property type="entry name" value="HEAT SHOCK PROTEIN HSLJ"/>
    <property type="match status" value="1"/>
</dbReference>
<dbReference type="Proteomes" id="UP001164748">
    <property type="component" value="Chromosome"/>
</dbReference>
<dbReference type="AlphaFoldDB" id="A0AA47KIY8"/>
<dbReference type="InterPro" id="IPR053147">
    <property type="entry name" value="Hsp_HslJ-like"/>
</dbReference>
<reference evidence="2" key="1">
    <citation type="submission" date="2022-09" db="EMBL/GenBank/DDBJ databases">
        <authorList>
            <person name="Li Z.-J."/>
        </authorList>
    </citation>
    <scope>NUCLEOTIDE SEQUENCE</scope>
    <source>
        <strain evidence="2">TGB11</strain>
    </source>
</reference>
<evidence type="ECO:0000313" key="2">
    <source>
        <dbReference type="EMBL" id="WBA07708.1"/>
    </source>
</evidence>
<name>A0AA47KIY8_9GAMM</name>
<dbReference type="InterPro" id="IPR005184">
    <property type="entry name" value="DUF306_Meta_HslJ"/>
</dbReference>
<dbReference type="Gene3D" id="2.40.128.270">
    <property type="match status" value="1"/>
</dbReference>
<dbReference type="Pfam" id="PF03724">
    <property type="entry name" value="META"/>
    <property type="match status" value="1"/>
</dbReference>
<protein>
    <submittedName>
        <fullName evidence="2">META domain-containing protein</fullName>
    </submittedName>
</protein>
<dbReference type="EMBL" id="CP114588">
    <property type="protein sequence ID" value="WBA07708.1"/>
    <property type="molecule type" value="Genomic_DNA"/>
</dbReference>
<dbReference type="RefSeq" id="WP_269578322.1">
    <property type="nucleotide sequence ID" value="NZ_CP114588.1"/>
</dbReference>
<accession>A0AA47KIY8</accession>
<sequence>MKKHVLMAVMLAAGVTACSNGQYAGGDKGGVTSSGVAQQWQLTMVDQQAISAEGTPTLTINKDMGVSGFSGCNRYFGNAELNSNRFKVAPMASTKMACSSSAMELEQTMSQVLSQWSDATLRDNHLMLSNEAHTLLFTAANTKKTEEDPLLKSPVVDSRFNKGEEY</sequence>
<feature type="domain" description="DUF306" evidence="1">
    <location>
        <begin position="38"/>
        <end position="135"/>
    </location>
</feature>
<dbReference type="InterPro" id="IPR038670">
    <property type="entry name" value="HslJ-like_sf"/>
</dbReference>
<proteinExistence type="predicted"/>
<evidence type="ECO:0000259" key="1">
    <source>
        <dbReference type="Pfam" id="PF03724"/>
    </source>
</evidence>
<dbReference type="PROSITE" id="PS51257">
    <property type="entry name" value="PROKAR_LIPOPROTEIN"/>
    <property type="match status" value="1"/>
</dbReference>
<gene>
    <name evidence="2" type="ORF">N8M53_07485</name>
</gene>